<keyword evidence="3" id="KW-1185">Reference proteome</keyword>
<dbReference type="InterPro" id="IPR002753">
    <property type="entry name" value="UPF0058"/>
</dbReference>
<dbReference type="EMBL" id="JBHSXL010000009">
    <property type="protein sequence ID" value="MFC6893458.1"/>
    <property type="molecule type" value="Genomic_DNA"/>
</dbReference>
<dbReference type="RefSeq" id="WP_379745213.1">
    <property type="nucleotide sequence ID" value="NZ_JBHSVN010000001.1"/>
</dbReference>
<evidence type="ECO:0000256" key="1">
    <source>
        <dbReference type="SAM" id="MobiDB-lite"/>
    </source>
</evidence>
<protein>
    <submittedName>
        <fullName evidence="2">UPF0058 family protein</fullName>
    </submittedName>
</protein>
<comment type="caution">
    <text evidence="2">The sequence shown here is derived from an EMBL/GenBank/DDBJ whole genome shotgun (WGS) entry which is preliminary data.</text>
</comment>
<reference evidence="2 3" key="1">
    <citation type="journal article" date="2019" name="Int. J. Syst. Evol. Microbiol.">
        <title>The Global Catalogue of Microorganisms (GCM) 10K type strain sequencing project: providing services to taxonomists for standard genome sequencing and annotation.</title>
        <authorList>
            <consortium name="The Broad Institute Genomics Platform"/>
            <consortium name="The Broad Institute Genome Sequencing Center for Infectious Disease"/>
            <person name="Wu L."/>
            <person name="Ma J."/>
        </authorList>
    </citation>
    <scope>NUCLEOTIDE SEQUENCE [LARGE SCALE GENOMIC DNA]</scope>
    <source>
        <strain evidence="2 3">SKJ47</strain>
    </source>
</reference>
<dbReference type="Proteomes" id="UP001596296">
    <property type="component" value="Unassembled WGS sequence"/>
</dbReference>
<evidence type="ECO:0000313" key="2">
    <source>
        <dbReference type="EMBL" id="MFC6893458.1"/>
    </source>
</evidence>
<organism evidence="2 3">
    <name type="scientific">Halopenitus salinus</name>
    <dbReference type="NCBI Taxonomy" id="1198295"/>
    <lineage>
        <taxon>Archaea</taxon>
        <taxon>Methanobacteriati</taxon>
        <taxon>Methanobacteriota</taxon>
        <taxon>Stenosarchaea group</taxon>
        <taxon>Halobacteria</taxon>
        <taxon>Halobacteriales</taxon>
        <taxon>Haloferacaceae</taxon>
        <taxon>Halopenitus</taxon>
    </lineage>
</organism>
<sequence>MQKNELIHVHNLLGTISREFHENGILESEDLRTYRELGTSPMTMHGSRAEHAEAVIELAGALAGAVTDGTESEETLEDEPERAVTA</sequence>
<dbReference type="InterPro" id="IPR036519">
    <property type="entry name" value="UPF0058_sf"/>
</dbReference>
<dbReference type="Gene3D" id="1.20.1270.110">
    <property type="entry name" value="Uncharacterised protein family UPF0058"/>
    <property type="match status" value="1"/>
</dbReference>
<dbReference type="PANTHER" id="PTHR42203:SF2">
    <property type="entry name" value="UPF0058 PROTEIN MJ1205"/>
    <property type="match status" value="1"/>
</dbReference>
<name>A0ABD5V091_9EURY</name>
<accession>A0ABD5V091</accession>
<feature type="compositionally biased region" description="Acidic residues" evidence="1">
    <location>
        <begin position="70"/>
        <end position="80"/>
    </location>
</feature>
<dbReference type="AlphaFoldDB" id="A0ABD5V091"/>
<evidence type="ECO:0000313" key="3">
    <source>
        <dbReference type="Proteomes" id="UP001596296"/>
    </source>
</evidence>
<gene>
    <name evidence="2" type="ORF">ACFQE9_12705</name>
</gene>
<feature type="region of interest" description="Disordered" evidence="1">
    <location>
        <begin position="67"/>
        <end position="86"/>
    </location>
</feature>
<dbReference type="Pfam" id="PF01893">
    <property type="entry name" value="UPF0058"/>
    <property type="match status" value="1"/>
</dbReference>
<dbReference type="SUPFAM" id="SSF140371">
    <property type="entry name" value="Vng1086c-like"/>
    <property type="match status" value="1"/>
</dbReference>
<proteinExistence type="predicted"/>
<dbReference type="PANTHER" id="PTHR42203">
    <property type="entry name" value="UPF0058 PROTEIN MJ1205"/>
    <property type="match status" value="1"/>
</dbReference>